<reference evidence="1 2" key="1">
    <citation type="submission" date="2018-07" db="EMBL/GenBank/DDBJ databases">
        <title>New species, Clostridium PI-S10-A1B.</title>
        <authorList>
            <person name="Krishna G."/>
            <person name="Summeta K."/>
            <person name="Shikha S."/>
            <person name="Prabhu P.B."/>
            <person name="Suresh K."/>
        </authorList>
    </citation>
    <scope>NUCLEOTIDE SEQUENCE [LARGE SCALE GENOMIC DNA]</scope>
    <source>
        <strain evidence="1 2">PI-S10-A1B</strain>
    </source>
</reference>
<dbReference type="Proteomes" id="UP000260680">
    <property type="component" value="Unassembled WGS sequence"/>
</dbReference>
<dbReference type="EMBL" id="QOHO01000086">
    <property type="protein sequence ID" value="RFZ76439.1"/>
    <property type="molecule type" value="Genomic_DNA"/>
</dbReference>
<protein>
    <submittedName>
        <fullName evidence="1">Uncharacterized protein</fullName>
    </submittedName>
</protein>
<evidence type="ECO:0000313" key="2">
    <source>
        <dbReference type="Proteomes" id="UP000260680"/>
    </source>
</evidence>
<gene>
    <name evidence="1" type="ORF">DS742_23500</name>
</gene>
<evidence type="ECO:0000313" key="1">
    <source>
        <dbReference type="EMBL" id="RFZ76439.1"/>
    </source>
</evidence>
<name>A0A3E2N611_9FIRM</name>
<organism evidence="1 2">
    <name type="scientific">Lacrimispora amygdalina</name>
    <dbReference type="NCBI Taxonomy" id="253257"/>
    <lineage>
        <taxon>Bacteria</taxon>
        <taxon>Bacillati</taxon>
        <taxon>Bacillota</taxon>
        <taxon>Clostridia</taxon>
        <taxon>Lachnospirales</taxon>
        <taxon>Lachnospiraceae</taxon>
        <taxon>Lacrimispora</taxon>
    </lineage>
</organism>
<sequence>MSKNLYLIKCEVMIMKNENKKNEDKKQIEKNYEKKITYSSSKSEKLDLLDIIEMHLLRSVIKL</sequence>
<dbReference type="AlphaFoldDB" id="A0A3E2N611"/>
<accession>A0A3E2N611</accession>
<comment type="caution">
    <text evidence="1">The sequence shown here is derived from an EMBL/GenBank/DDBJ whole genome shotgun (WGS) entry which is preliminary data.</text>
</comment>
<proteinExistence type="predicted"/>